<dbReference type="Proteomes" id="UP000466442">
    <property type="component" value="Unassembled WGS sequence"/>
</dbReference>
<comment type="caution">
    <text evidence="2">The sequence shown here is derived from an EMBL/GenBank/DDBJ whole genome shotgun (WGS) entry which is preliminary data.</text>
</comment>
<feature type="chain" id="PRO_5035832105" evidence="1">
    <location>
        <begin position="17"/>
        <end position="132"/>
    </location>
</feature>
<evidence type="ECO:0000313" key="3">
    <source>
        <dbReference type="Proteomes" id="UP000466442"/>
    </source>
</evidence>
<dbReference type="OrthoDB" id="6140671at2759"/>
<evidence type="ECO:0000256" key="1">
    <source>
        <dbReference type="SAM" id="SignalP"/>
    </source>
</evidence>
<sequence>MKVVAALLGNFLGSSAAPEAKSGANDHGQRSLPVGYPGRGYPSVGYPSVGYPSLGFPSVGYPSAGYPSAGYPSVGYPSVGYPPVRLPVIKYAPGVMDPPPPSATWFAWILSVLREVLDPFHLFSGPQRGYYQ</sequence>
<evidence type="ECO:0000313" key="2">
    <source>
        <dbReference type="EMBL" id="KAF6206763.1"/>
    </source>
</evidence>
<dbReference type="AlphaFoldDB" id="A0A8S9XCQ7"/>
<dbReference type="EMBL" id="WIXP02000008">
    <property type="protein sequence ID" value="KAF6206763.1"/>
    <property type="molecule type" value="Genomic_DNA"/>
</dbReference>
<protein>
    <submittedName>
        <fullName evidence="2">Uncharacterized protein</fullName>
    </submittedName>
</protein>
<keyword evidence="3" id="KW-1185">Reference proteome</keyword>
<name>A0A8S9XCQ7_APOLU</name>
<gene>
    <name evidence="2" type="ORF">GE061_017999</name>
</gene>
<proteinExistence type="predicted"/>
<reference evidence="2" key="1">
    <citation type="journal article" date="2021" name="Mol. Ecol. Resour.">
        <title>Apolygus lucorum genome provides insights into omnivorousness and mesophyll feeding.</title>
        <authorList>
            <person name="Liu Y."/>
            <person name="Liu H."/>
            <person name="Wang H."/>
            <person name="Huang T."/>
            <person name="Liu B."/>
            <person name="Yang B."/>
            <person name="Yin L."/>
            <person name="Li B."/>
            <person name="Zhang Y."/>
            <person name="Zhang S."/>
            <person name="Jiang F."/>
            <person name="Zhang X."/>
            <person name="Ren Y."/>
            <person name="Wang B."/>
            <person name="Wang S."/>
            <person name="Lu Y."/>
            <person name="Wu K."/>
            <person name="Fan W."/>
            <person name="Wang G."/>
        </authorList>
    </citation>
    <scope>NUCLEOTIDE SEQUENCE</scope>
    <source>
        <strain evidence="2">12Hb</strain>
    </source>
</reference>
<organism evidence="2 3">
    <name type="scientific">Apolygus lucorum</name>
    <name type="common">Small green plant bug</name>
    <name type="synonym">Lygocoris lucorum</name>
    <dbReference type="NCBI Taxonomy" id="248454"/>
    <lineage>
        <taxon>Eukaryota</taxon>
        <taxon>Metazoa</taxon>
        <taxon>Ecdysozoa</taxon>
        <taxon>Arthropoda</taxon>
        <taxon>Hexapoda</taxon>
        <taxon>Insecta</taxon>
        <taxon>Pterygota</taxon>
        <taxon>Neoptera</taxon>
        <taxon>Paraneoptera</taxon>
        <taxon>Hemiptera</taxon>
        <taxon>Heteroptera</taxon>
        <taxon>Panheteroptera</taxon>
        <taxon>Cimicomorpha</taxon>
        <taxon>Miridae</taxon>
        <taxon>Mirini</taxon>
        <taxon>Apolygus</taxon>
    </lineage>
</organism>
<accession>A0A8S9XCQ7</accession>
<keyword evidence="1" id="KW-0732">Signal</keyword>
<feature type="signal peptide" evidence="1">
    <location>
        <begin position="1"/>
        <end position="16"/>
    </location>
</feature>